<comment type="pathway">
    <text evidence="2 11">Amino-acid biosynthesis; L-serine biosynthesis; L-serine from 3-phospho-D-glycerate: step 1/3.</text>
</comment>
<dbReference type="EMBL" id="JBIHMK010000116">
    <property type="protein sequence ID" value="MFH0251121.1"/>
    <property type="molecule type" value="Genomic_DNA"/>
</dbReference>
<keyword evidence="7 11" id="KW-0520">NAD</keyword>
<evidence type="ECO:0000313" key="14">
    <source>
        <dbReference type="Proteomes" id="UP001607069"/>
    </source>
</evidence>
<dbReference type="CDD" id="cd04902">
    <property type="entry name" value="ACT_3PGDH-xct"/>
    <property type="match status" value="1"/>
</dbReference>
<dbReference type="PROSITE" id="PS51671">
    <property type="entry name" value="ACT"/>
    <property type="match status" value="1"/>
</dbReference>
<dbReference type="SUPFAM" id="SSF55021">
    <property type="entry name" value="ACT-like"/>
    <property type="match status" value="1"/>
</dbReference>
<dbReference type="InterPro" id="IPR029752">
    <property type="entry name" value="D-isomer_DH_CS1"/>
</dbReference>
<dbReference type="InterPro" id="IPR045865">
    <property type="entry name" value="ACT-like_dom_sf"/>
</dbReference>
<dbReference type="GO" id="GO:0004617">
    <property type="term" value="F:phosphoglycerate dehydrogenase activity"/>
    <property type="evidence" value="ECO:0007669"/>
    <property type="project" value="UniProtKB-EC"/>
</dbReference>
<evidence type="ECO:0000256" key="2">
    <source>
        <dbReference type="ARBA" id="ARBA00005216"/>
    </source>
</evidence>
<evidence type="ECO:0000259" key="12">
    <source>
        <dbReference type="PROSITE" id="PS51671"/>
    </source>
</evidence>
<dbReference type="PROSITE" id="PS00065">
    <property type="entry name" value="D_2_HYDROXYACID_DH_1"/>
    <property type="match status" value="1"/>
</dbReference>
<keyword evidence="6 11" id="KW-0560">Oxidoreductase</keyword>
<evidence type="ECO:0000256" key="1">
    <source>
        <dbReference type="ARBA" id="ARBA00003800"/>
    </source>
</evidence>
<keyword evidence="8 11" id="KW-0718">Serine biosynthesis</keyword>
<dbReference type="NCBIfam" id="TIGR01327">
    <property type="entry name" value="PGDH"/>
    <property type="match status" value="1"/>
</dbReference>
<dbReference type="Pfam" id="PF01842">
    <property type="entry name" value="ACT"/>
    <property type="match status" value="1"/>
</dbReference>
<dbReference type="SUPFAM" id="SSF52283">
    <property type="entry name" value="Formate/glycerate dehydrogenase catalytic domain-like"/>
    <property type="match status" value="1"/>
</dbReference>
<comment type="function">
    <text evidence="1">Catalyzes the reversible oxidation of 3-phospho-D-glycerate to 3-phosphonooxypyruvate, the first step of the phosphorylated L-serine biosynthesis pathway. Also catalyzes the reversible oxidation of 2-hydroxyglutarate to 2-oxoglutarate.</text>
</comment>
<proteinExistence type="inferred from homology"/>
<dbReference type="InterPro" id="IPR006236">
    <property type="entry name" value="PGDH"/>
</dbReference>
<dbReference type="Gene3D" id="3.30.1330.90">
    <property type="entry name" value="D-3-phosphoglycerate dehydrogenase, domain 3"/>
    <property type="match status" value="1"/>
</dbReference>
<comment type="catalytic activity">
    <reaction evidence="10 11">
        <text>(2R)-3-phosphoglycerate + NAD(+) = 3-phosphooxypyruvate + NADH + H(+)</text>
        <dbReference type="Rhea" id="RHEA:12641"/>
        <dbReference type="ChEBI" id="CHEBI:15378"/>
        <dbReference type="ChEBI" id="CHEBI:18110"/>
        <dbReference type="ChEBI" id="CHEBI:57540"/>
        <dbReference type="ChEBI" id="CHEBI:57945"/>
        <dbReference type="ChEBI" id="CHEBI:58272"/>
        <dbReference type="EC" id="1.1.1.95"/>
    </reaction>
</comment>
<dbReference type="SMART" id="SM00997">
    <property type="entry name" value="AdoHcyase_NAD"/>
    <property type="match status" value="1"/>
</dbReference>
<evidence type="ECO:0000256" key="11">
    <source>
        <dbReference type="RuleBase" id="RU363003"/>
    </source>
</evidence>
<dbReference type="InterPro" id="IPR050857">
    <property type="entry name" value="D-2-hydroxyacid_DH"/>
</dbReference>
<dbReference type="SUPFAM" id="SSF51735">
    <property type="entry name" value="NAD(P)-binding Rossmann-fold domains"/>
    <property type="match status" value="1"/>
</dbReference>
<accession>A0ABW7HZZ2</accession>
<evidence type="ECO:0000256" key="4">
    <source>
        <dbReference type="ARBA" id="ARBA00021582"/>
    </source>
</evidence>
<dbReference type="Pfam" id="PF19304">
    <property type="entry name" value="PGDH_inter"/>
    <property type="match status" value="1"/>
</dbReference>
<dbReference type="InterPro" id="IPR002912">
    <property type="entry name" value="ACT_dom"/>
</dbReference>
<sequence>MNKPVVLIAEDLATAAIETLGPDVEVRHCDGADRAALLAAVGRADALLVRSATRVDAEVLAAAPHLRVVARAGVGLDNVDVDAATRAGVAVVNAPTSNTVTAAELACGLIISLARHIPQADAALRAGEWRRSRYMGVELAGKTLGVVGLGRIGKLVARRMAAFDMRVIAHDPNLSVHQAEQAGAELLSLDDLLETADFITVHLPRTPETTGLIGRDELRRAKPGVRIVNAARGGIVDEQALAEALREGHVAGAGLDVFTVEPCTDSPLFGLDTVVATPHLGASTVEAQDKAGVAVAHAVRRALTGELIAGAVNVHGGAVAKEVGPLLPLAENLGRIFTALADGLLPAGLHVEVRGEITRHDVAVLERAALKGVLTGTGDTPLTLVNAPLLARERIHEVWFTTSSECDRHRDVITVRGTLPDGREIGVRGTPAGPRQVGKLVGIGDYDIELGITGHMVFLRYKDMPGMIGTIGQILGEAGINIAVMQVARITEGGEAAVALTVDNAVPATVLDTLGEAIGASSAHFVDLTV</sequence>
<evidence type="ECO:0000256" key="8">
    <source>
        <dbReference type="ARBA" id="ARBA00023299"/>
    </source>
</evidence>
<comment type="caution">
    <text evidence="13">The sequence shown here is derived from an EMBL/GenBank/DDBJ whole genome shotgun (WGS) entry which is preliminary data.</text>
</comment>
<protein>
    <recommendedName>
        <fullName evidence="4 11">D-3-phosphoglycerate dehydrogenase</fullName>
        <ecNumber evidence="11">1.1.1.95</ecNumber>
    </recommendedName>
</protein>
<dbReference type="PROSITE" id="PS00670">
    <property type="entry name" value="D_2_HYDROXYACID_DH_2"/>
    <property type="match status" value="1"/>
</dbReference>
<name>A0ABW7HZZ2_9ACTN</name>
<dbReference type="Pfam" id="PF00389">
    <property type="entry name" value="2-Hacid_dh"/>
    <property type="match status" value="1"/>
</dbReference>
<dbReference type="EC" id="1.1.1.95" evidence="11"/>
<gene>
    <name evidence="13" type="primary">serA</name>
    <name evidence="13" type="ORF">ACG5V6_23250</name>
</gene>
<organism evidence="13 14">
    <name type="scientific">Streptomyces chitinivorans</name>
    <dbReference type="NCBI Taxonomy" id="1257027"/>
    <lineage>
        <taxon>Bacteria</taxon>
        <taxon>Bacillati</taxon>
        <taxon>Actinomycetota</taxon>
        <taxon>Actinomycetes</taxon>
        <taxon>Kitasatosporales</taxon>
        <taxon>Streptomycetaceae</taxon>
        <taxon>Streptomyces</taxon>
    </lineage>
</organism>
<dbReference type="Gene3D" id="3.40.50.720">
    <property type="entry name" value="NAD(P)-binding Rossmann-like Domain"/>
    <property type="match status" value="2"/>
</dbReference>
<dbReference type="CDD" id="cd12173">
    <property type="entry name" value="PGDH_4"/>
    <property type="match status" value="1"/>
</dbReference>
<evidence type="ECO:0000256" key="5">
    <source>
        <dbReference type="ARBA" id="ARBA00022605"/>
    </source>
</evidence>
<dbReference type="PROSITE" id="PS00671">
    <property type="entry name" value="D_2_HYDROXYACID_DH_3"/>
    <property type="match status" value="1"/>
</dbReference>
<dbReference type="Proteomes" id="UP001607069">
    <property type="component" value="Unassembled WGS sequence"/>
</dbReference>
<comment type="catalytic activity">
    <reaction evidence="9">
        <text>(R)-2-hydroxyglutarate + NAD(+) = 2-oxoglutarate + NADH + H(+)</text>
        <dbReference type="Rhea" id="RHEA:49612"/>
        <dbReference type="ChEBI" id="CHEBI:15378"/>
        <dbReference type="ChEBI" id="CHEBI:15801"/>
        <dbReference type="ChEBI" id="CHEBI:16810"/>
        <dbReference type="ChEBI" id="CHEBI:57540"/>
        <dbReference type="ChEBI" id="CHEBI:57945"/>
        <dbReference type="EC" id="1.1.1.399"/>
    </reaction>
</comment>
<keyword evidence="14" id="KW-1185">Reference proteome</keyword>
<evidence type="ECO:0000256" key="3">
    <source>
        <dbReference type="ARBA" id="ARBA00005854"/>
    </source>
</evidence>
<dbReference type="PANTHER" id="PTHR42789">
    <property type="entry name" value="D-ISOMER SPECIFIC 2-HYDROXYACID DEHYDROGENASE FAMILY PROTEIN (AFU_ORTHOLOGUE AFUA_6G10090)"/>
    <property type="match status" value="1"/>
</dbReference>
<comment type="similarity">
    <text evidence="3 11">Belongs to the D-isomer specific 2-hydroxyacid dehydrogenase family.</text>
</comment>
<dbReference type="PANTHER" id="PTHR42789:SF1">
    <property type="entry name" value="D-ISOMER SPECIFIC 2-HYDROXYACID DEHYDROGENASE FAMILY PROTEIN (AFU_ORTHOLOGUE AFUA_6G10090)"/>
    <property type="match status" value="1"/>
</dbReference>
<evidence type="ECO:0000256" key="7">
    <source>
        <dbReference type="ARBA" id="ARBA00023027"/>
    </source>
</evidence>
<feature type="domain" description="ACT" evidence="12">
    <location>
        <begin position="456"/>
        <end position="530"/>
    </location>
</feature>
<dbReference type="InterPro" id="IPR029009">
    <property type="entry name" value="ASB_dom_sf"/>
</dbReference>
<dbReference type="InterPro" id="IPR029753">
    <property type="entry name" value="D-isomer_DH_CS"/>
</dbReference>
<reference evidence="13 14" key="1">
    <citation type="submission" date="2024-10" db="EMBL/GenBank/DDBJ databases">
        <authorList>
            <person name="Cho J.-C."/>
        </authorList>
    </citation>
    <scope>NUCLEOTIDE SEQUENCE [LARGE SCALE GENOMIC DNA]</scope>
    <source>
        <strain evidence="13 14">KCTC29696</strain>
    </source>
</reference>
<evidence type="ECO:0000313" key="13">
    <source>
        <dbReference type="EMBL" id="MFH0251121.1"/>
    </source>
</evidence>
<dbReference type="InterPro" id="IPR015878">
    <property type="entry name" value="Ado_hCys_hydrolase_NAD-bd"/>
</dbReference>
<dbReference type="InterPro" id="IPR006140">
    <property type="entry name" value="D-isomer_DH_NAD-bd"/>
</dbReference>
<dbReference type="InterPro" id="IPR036291">
    <property type="entry name" value="NAD(P)-bd_dom_sf"/>
</dbReference>
<dbReference type="RefSeq" id="WP_279952124.1">
    <property type="nucleotide sequence ID" value="NZ_BAABEN010000046.1"/>
</dbReference>
<evidence type="ECO:0000256" key="9">
    <source>
        <dbReference type="ARBA" id="ARBA00048126"/>
    </source>
</evidence>
<dbReference type="InterPro" id="IPR006139">
    <property type="entry name" value="D-isomer_2_OHA_DH_cat_dom"/>
</dbReference>
<dbReference type="InterPro" id="IPR045626">
    <property type="entry name" value="PGDH_ASB_dom"/>
</dbReference>
<evidence type="ECO:0000256" key="10">
    <source>
        <dbReference type="ARBA" id="ARBA00048731"/>
    </source>
</evidence>
<dbReference type="SUPFAM" id="SSF143548">
    <property type="entry name" value="Serine metabolism enzymes domain"/>
    <property type="match status" value="1"/>
</dbReference>
<evidence type="ECO:0000256" key="6">
    <source>
        <dbReference type="ARBA" id="ARBA00023002"/>
    </source>
</evidence>
<keyword evidence="5 11" id="KW-0028">Amino-acid biosynthesis</keyword>
<dbReference type="Pfam" id="PF02826">
    <property type="entry name" value="2-Hacid_dh_C"/>
    <property type="match status" value="1"/>
</dbReference>
<dbReference type="Gene3D" id="3.30.70.260">
    <property type="match status" value="1"/>
</dbReference>